<sequence>MNVMGSKMFELHSLIPKQFNSTIEELKGNCNLRLMKYRVPEINKDCGIGLAPHTDKTTLTILCQNEVQGLEVLTKTNQWIKLNIPQGGFVVFVGDILKAWSNGRLHAATHKVKMFGDKERYSVGLLSNPKNDVKIEVPHELVDQKMHPLRYRSFYYGDYLDYFCSTFKENALDAFIGI</sequence>
<dbReference type="STRING" id="3880.A0A072U9X8"/>
<dbReference type="SUPFAM" id="SSF51197">
    <property type="entry name" value="Clavaminate synthase-like"/>
    <property type="match status" value="1"/>
</dbReference>
<keyword evidence="4" id="KW-1185">Reference proteome</keyword>
<evidence type="ECO:0000313" key="4">
    <source>
        <dbReference type="Proteomes" id="UP000002051"/>
    </source>
</evidence>
<dbReference type="Gene3D" id="2.60.120.330">
    <property type="entry name" value="B-lactam Antibiotic, Isopenicillin N Synthase, Chain"/>
    <property type="match status" value="1"/>
</dbReference>
<evidence type="ECO:0000313" key="2">
    <source>
        <dbReference type="EMBL" id="KEH25848.1"/>
    </source>
</evidence>
<evidence type="ECO:0000259" key="1">
    <source>
        <dbReference type="PROSITE" id="PS51471"/>
    </source>
</evidence>
<dbReference type="EMBL" id="CM001222">
    <property type="protein sequence ID" value="KEH25848.1"/>
    <property type="molecule type" value="Genomic_DNA"/>
</dbReference>
<dbReference type="EnsemblPlants" id="KEH25848">
    <property type="protein sequence ID" value="KEH25848"/>
    <property type="gene ID" value="MTR_6g035160"/>
</dbReference>
<dbReference type="InterPro" id="IPR050231">
    <property type="entry name" value="Iron_ascorbate_oxido_reductase"/>
</dbReference>
<dbReference type="InterPro" id="IPR044861">
    <property type="entry name" value="IPNS-like_FE2OG_OXY"/>
</dbReference>
<proteinExistence type="predicted"/>
<dbReference type="InterPro" id="IPR027443">
    <property type="entry name" value="IPNS-like_sf"/>
</dbReference>
<dbReference type="PANTHER" id="PTHR47990">
    <property type="entry name" value="2-OXOGLUTARATE (2OG) AND FE(II)-DEPENDENT OXYGENASE SUPERFAMILY PROTEIN-RELATED"/>
    <property type="match status" value="1"/>
</dbReference>
<reference evidence="3" key="3">
    <citation type="submission" date="2015-04" db="UniProtKB">
        <authorList>
            <consortium name="EnsemblPlants"/>
        </authorList>
    </citation>
    <scope>IDENTIFICATION</scope>
    <source>
        <strain evidence="3">cv. Jemalong A17</strain>
    </source>
</reference>
<name>A0A072U9X8_MEDTR</name>
<gene>
    <name evidence="3" type="primary">25496095</name>
    <name evidence="2" type="ordered locus">MTR_6g035160</name>
</gene>
<feature type="domain" description="Fe2OG dioxygenase" evidence="1">
    <location>
        <begin position="27"/>
        <end position="129"/>
    </location>
</feature>
<organism evidence="2 4">
    <name type="scientific">Medicago truncatula</name>
    <name type="common">Barrel medic</name>
    <name type="synonym">Medicago tribuloides</name>
    <dbReference type="NCBI Taxonomy" id="3880"/>
    <lineage>
        <taxon>Eukaryota</taxon>
        <taxon>Viridiplantae</taxon>
        <taxon>Streptophyta</taxon>
        <taxon>Embryophyta</taxon>
        <taxon>Tracheophyta</taxon>
        <taxon>Spermatophyta</taxon>
        <taxon>Magnoliopsida</taxon>
        <taxon>eudicotyledons</taxon>
        <taxon>Gunneridae</taxon>
        <taxon>Pentapetalae</taxon>
        <taxon>rosids</taxon>
        <taxon>fabids</taxon>
        <taxon>Fabales</taxon>
        <taxon>Fabaceae</taxon>
        <taxon>Papilionoideae</taxon>
        <taxon>50 kb inversion clade</taxon>
        <taxon>NPAAA clade</taxon>
        <taxon>Hologalegina</taxon>
        <taxon>IRL clade</taxon>
        <taxon>Trifolieae</taxon>
        <taxon>Medicago</taxon>
    </lineage>
</organism>
<dbReference type="InterPro" id="IPR005123">
    <property type="entry name" value="Oxoglu/Fe-dep_dioxygenase_dom"/>
</dbReference>
<protein>
    <submittedName>
        <fullName evidence="2">2OG-Fe(II) oxygenase family oxidoreductase</fullName>
    </submittedName>
</protein>
<reference evidence="2 4" key="2">
    <citation type="journal article" date="2014" name="BMC Genomics">
        <title>An improved genome release (version Mt4.0) for the model legume Medicago truncatula.</title>
        <authorList>
            <person name="Tang H."/>
            <person name="Krishnakumar V."/>
            <person name="Bidwell S."/>
            <person name="Rosen B."/>
            <person name="Chan A."/>
            <person name="Zhou S."/>
            <person name="Gentzbittel L."/>
            <person name="Childs K.L."/>
            <person name="Yandell M."/>
            <person name="Gundlach H."/>
            <person name="Mayer K.F."/>
            <person name="Schwartz D.C."/>
            <person name="Town C.D."/>
        </authorList>
    </citation>
    <scope>GENOME REANNOTATION</scope>
    <source>
        <strain evidence="2">A17</strain>
        <strain evidence="3 4">cv. Jemalong A17</strain>
    </source>
</reference>
<accession>A0A072U9X8</accession>
<dbReference type="HOGENOM" id="CLU_010119_8_5_1"/>
<dbReference type="OrthoDB" id="288590at2759"/>
<dbReference type="Proteomes" id="UP000002051">
    <property type="component" value="Chromosome 6"/>
</dbReference>
<reference evidence="2 4" key="1">
    <citation type="journal article" date="2011" name="Nature">
        <title>The Medicago genome provides insight into the evolution of rhizobial symbioses.</title>
        <authorList>
            <person name="Young N.D."/>
            <person name="Debelle F."/>
            <person name="Oldroyd G.E."/>
            <person name="Geurts R."/>
            <person name="Cannon S.B."/>
            <person name="Udvardi M.K."/>
            <person name="Benedito V.A."/>
            <person name="Mayer K.F."/>
            <person name="Gouzy J."/>
            <person name="Schoof H."/>
            <person name="Van de Peer Y."/>
            <person name="Proost S."/>
            <person name="Cook D.R."/>
            <person name="Meyers B.C."/>
            <person name="Spannagl M."/>
            <person name="Cheung F."/>
            <person name="De Mita S."/>
            <person name="Krishnakumar V."/>
            <person name="Gundlach H."/>
            <person name="Zhou S."/>
            <person name="Mudge J."/>
            <person name="Bharti A.K."/>
            <person name="Murray J.D."/>
            <person name="Naoumkina M.A."/>
            <person name="Rosen B."/>
            <person name="Silverstein K.A."/>
            <person name="Tang H."/>
            <person name="Rombauts S."/>
            <person name="Zhao P.X."/>
            <person name="Zhou P."/>
            <person name="Barbe V."/>
            <person name="Bardou P."/>
            <person name="Bechner M."/>
            <person name="Bellec A."/>
            <person name="Berger A."/>
            <person name="Berges H."/>
            <person name="Bidwell S."/>
            <person name="Bisseling T."/>
            <person name="Choisne N."/>
            <person name="Couloux A."/>
            <person name="Denny R."/>
            <person name="Deshpande S."/>
            <person name="Dai X."/>
            <person name="Doyle J.J."/>
            <person name="Dudez A.M."/>
            <person name="Farmer A.D."/>
            <person name="Fouteau S."/>
            <person name="Franken C."/>
            <person name="Gibelin C."/>
            <person name="Gish J."/>
            <person name="Goldstein S."/>
            <person name="Gonzalez A.J."/>
            <person name="Green P.J."/>
            <person name="Hallab A."/>
            <person name="Hartog M."/>
            <person name="Hua A."/>
            <person name="Humphray S.J."/>
            <person name="Jeong D.H."/>
            <person name="Jing Y."/>
            <person name="Jocker A."/>
            <person name="Kenton S.M."/>
            <person name="Kim D.J."/>
            <person name="Klee K."/>
            <person name="Lai H."/>
            <person name="Lang C."/>
            <person name="Lin S."/>
            <person name="Macmil S.L."/>
            <person name="Magdelenat G."/>
            <person name="Matthews L."/>
            <person name="McCorrison J."/>
            <person name="Monaghan E.L."/>
            <person name="Mun J.H."/>
            <person name="Najar F.Z."/>
            <person name="Nicholson C."/>
            <person name="Noirot C."/>
            <person name="O'Bleness M."/>
            <person name="Paule C.R."/>
            <person name="Poulain J."/>
            <person name="Prion F."/>
            <person name="Qin B."/>
            <person name="Qu C."/>
            <person name="Retzel E.F."/>
            <person name="Riddle C."/>
            <person name="Sallet E."/>
            <person name="Samain S."/>
            <person name="Samson N."/>
            <person name="Sanders I."/>
            <person name="Saurat O."/>
            <person name="Scarpelli C."/>
            <person name="Schiex T."/>
            <person name="Segurens B."/>
            <person name="Severin A.J."/>
            <person name="Sherrier D.J."/>
            <person name="Shi R."/>
            <person name="Sims S."/>
            <person name="Singer S.R."/>
            <person name="Sinharoy S."/>
            <person name="Sterck L."/>
            <person name="Viollet A."/>
            <person name="Wang B.B."/>
            <person name="Wang K."/>
            <person name="Wang M."/>
            <person name="Wang X."/>
            <person name="Warfsmann J."/>
            <person name="Weissenbach J."/>
            <person name="White D.D."/>
            <person name="White J.D."/>
            <person name="Wiley G.B."/>
            <person name="Wincker P."/>
            <person name="Xing Y."/>
            <person name="Yang L."/>
            <person name="Yao Z."/>
            <person name="Ying F."/>
            <person name="Zhai J."/>
            <person name="Zhou L."/>
            <person name="Zuber A."/>
            <person name="Denarie J."/>
            <person name="Dixon R.A."/>
            <person name="May G.D."/>
            <person name="Schwartz D.C."/>
            <person name="Rogers J."/>
            <person name="Quetier F."/>
            <person name="Town C.D."/>
            <person name="Roe B.A."/>
        </authorList>
    </citation>
    <scope>NUCLEOTIDE SEQUENCE [LARGE SCALE GENOMIC DNA]</scope>
    <source>
        <strain evidence="2">A17</strain>
        <strain evidence="3 4">cv. Jemalong A17</strain>
    </source>
</reference>
<evidence type="ECO:0000313" key="3">
    <source>
        <dbReference type="EnsemblPlants" id="KEH25848"/>
    </source>
</evidence>
<dbReference type="PROSITE" id="PS51471">
    <property type="entry name" value="FE2OG_OXY"/>
    <property type="match status" value="1"/>
</dbReference>
<dbReference type="KEGG" id="mtr:25496095"/>
<dbReference type="GO" id="GO:0016706">
    <property type="term" value="F:2-oxoglutarate-dependent dioxygenase activity"/>
    <property type="evidence" value="ECO:0000318"/>
    <property type="project" value="GO_Central"/>
</dbReference>
<dbReference type="Pfam" id="PF03171">
    <property type="entry name" value="2OG-FeII_Oxy"/>
    <property type="match status" value="1"/>
</dbReference>
<dbReference type="AlphaFoldDB" id="A0A072U9X8"/>